<keyword evidence="1" id="KW-0812">Transmembrane</keyword>
<keyword evidence="1" id="KW-0472">Membrane</keyword>
<comment type="caution">
    <text evidence="2">The sequence shown here is derived from an EMBL/GenBank/DDBJ whole genome shotgun (WGS) entry which is preliminary data.</text>
</comment>
<name>A0ABS8DD13_9FIRM</name>
<sequence length="45" mass="4869">MAFFSTLISTVLKMIFIAAVAFGGILTGKHLRERKNAKSAAEAEK</sequence>
<keyword evidence="1" id="KW-1133">Transmembrane helix</keyword>
<evidence type="ECO:0000313" key="2">
    <source>
        <dbReference type="EMBL" id="MCB7386306.1"/>
    </source>
</evidence>
<gene>
    <name evidence="2" type="ORF">LIZ65_03310</name>
</gene>
<dbReference type="RefSeq" id="WP_199882793.1">
    <property type="nucleotide sequence ID" value="NZ_JAJCIQ010000001.1"/>
</dbReference>
<accession>A0ABS8DD13</accession>
<evidence type="ECO:0000313" key="3">
    <source>
        <dbReference type="Proteomes" id="UP001299546"/>
    </source>
</evidence>
<feature type="transmembrane region" description="Helical" evidence="1">
    <location>
        <begin position="6"/>
        <end position="28"/>
    </location>
</feature>
<reference evidence="2 3" key="1">
    <citation type="submission" date="2021-10" db="EMBL/GenBank/DDBJ databases">
        <title>Collection of gut derived symbiotic bacterial strains cultured from healthy donors.</title>
        <authorList>
            <person name="Lin H."/>
            <person name="Littmann E."/>
            <person name="Kohout C."/>
            <person name="Pamer E.G."/>
        </authorList>
    </citation>
    <scope>NUCLEOTIDE SEQUENCE [LARGE SCALE GENOMIC DNA]</scope>
    <source>
        <strain evidence="2 3">DFI.1.165</strain>
    </source>
</reference>
<protein>
    <submittedName>
        <fullName evidence="2">Uncharacterized protein</fullName>
    </submittedName>
</protein>
<proteinExistence type="predicted"/>
<organism evidence="2 3">
    <name type="scientific">Bariatricus massiliensis</name>
    <dbReference type="NCBI Taxonomy" id="1745713"/>
    <lineage>
        <taxon>Bacteria</taxon>
        <taxon>Bacillati</taxon>
        <taxon>Bacillota</taxon>
        <taxon>Clostridia</taxon>
        <taxon>Lachnospirales</taxon>
        <taxon>Lachnospiraceae</taxon>
        <taxon>Bariatricus</taxon>
    </lineage>
</organism>
<dbReference type="Proteomes" id="UP001299546">
    <property type="component" value="Unassembled WGS sequence"/>
</dbReference>
<keyword evidence="3" id="KW-1185">Reference proteome</keyword>
<dbReference type="EMBL" id="JAJCIS010000001">
    <property type="protein sequence ID" value="MCB7386306.1"/>
    <property type="molecule type" value="Genomic_DNA"/>
</dbReference>
<evidence type="ECO:0000256" key="1">
    <source>
        <dbReference type="SAM" id="Phobius"/>
    </source>
</evidence>